<dbReference type="InterPro" id="IPR018261">
    <property type="entry name" value="Ribosomal_bL27_CS"/>
</dbReference>
<accession>A0A1F6EXE6</accession>
<comment type="similarity">
    <text evidence="1">Belongs to the bacterial ribosomal protein bL27 family.</text>
</comment>
<dbReference type="Pfam" id="PF01016">
    <property type="entry name" value="Ribosomal_L27"/>
    <property type="match status" value="1"/>
</dbReference>
<dbReference type="GO" id="GO:0003735">
    <property type="term" value="F:structural constituent of ribosome"/>
    <property type="evidence" value="ECO:0007669"/>
    <property type="project" value="InterPro"/>
</dbReference>
<dbReference type="AlphaFoldDB" id="A0A1F6EXE6"/>
<keyword evidence="2 6" id="KW-0689">Ribosomal protein</keyword>
<evidence type="ECO:0000256" key="4">
    <source>
        <dbReference type="ARBA" id="ARBA00035175"/>
    </source>
</evidence>
<name>A0A1F6EXE6_9BACT</name>
<dbReference type="SUPFAM" id="SSF110324">
    <property type="entry name" value="Ribosomal L27 protein-like"/>
    <property type="match status" value="1"/>
</dbReference>
<dbReference type="PROSITE" id="PS00831">
    <property type="entry name" value="RIBOSOMAL_L27"/>
    <property type="match status" value="1"/>
</dbReference>
<keyword evidence="3" id="KW-0687">Ribonucleoprotein</keyword>
<gene>
    <name evidence="6" type="ORF">A3A36_00135</name>
</gene>
<dbReference type="Proteomes" id="UP000178811">
    <property type="component" value="Unassembled WGS sequence"/>
</dbReference>
<dbReference type="InterPro" id="IPR001684">
    <property type="entry name" value="Ribosomal_bL27"/>
</dbReference>
<dbReference type="GO" id="GO:0005840">
    <property type="term" value="C:ribosome"/>
    <property type="evidence" value="ECO:0007669"/>
    <property type="project" value="UniProtKB-KW"/>
</dbReference>
<evidence type="ECO:0000256" key="3">
    <source>
        <dbReference type="ARBA" id="ARBA00023274"/>
    </source>
</evidence>
<evidence type="ECO:0000256" key="1">
    <source>
        <dbReference type="ARBA" id="ARBA00010797"/>
    </source>
</evidence>
<organism evidence="6 7">
    <name type="scientific">Candidatus Kaiserbacteria bacterium RIFCSPLOWO2_01_FULL_52_12b</name>
    <dbReference type="NCBI Taxonomy" id="1798509"/>
    <lineage>
        <taxon>Bacteria</taxon>
        <taxon>Candidatus Kaiseribacteriota</taxon>
    </lineage>
</organism>
<evidence type="ECO:0000256" key="2">
    <source>
        <dbReference type="ARBA" id="ARBA00022980"/>
    </source>
</evidence>
<dbReference type="EMBL" id="MFLW01000018">
    <property type="protein sequence ID" value="OGG78256.1"/>
    <property type="molecule type" value="Genomic_DNA"/>
</dbReference>
<dbReference type="GO" id="GO:0006412">
    <property type="term" value="P:translation"/>
    <property type="evidence" value="ECO:0007669"/>
    <property type="project" value="InterPro"/>
</dbReference>
<evidence type="ECO:0000313" key="7">
    <source>
        <dbReference type="Proteomes" id="UP000178811"/>
    </source>
</evidence>
<sequence length="95" mass="10065">MASTKAGGSAKNLNDSNPKYLGVKLADGASARPGMVIVRQRGTRIEAGKNVGVGHDHTLFSLATGTVAYRTRRKTTFAGRIIAKKVADVIQPRSQ</sequence>
<proteinExistence type="inferred from homology"/>
<dbReference type="PANTHER" id="PTHR15893">
    <property type="entry name" value="RIBOSOMAL PROTEIN L27"/>
    <property type="match status" value="1"/>
</dbReference>
<comment type="caution">
    <text evidence="6">The sequence shown here is derived from an EMBL/GenBank/DDBJ whole genome shotgun (WGS) entry which is preliminary data.</text>
</comment>
<protein>
    <recommendedName>
        <fullName evidence="4">Large ribosomal subunit protein bL27</fullName>
    </recommendedName>
    <alternativeName>
        <fullName evidence="5">50S ribosomal protein L27</fullName>
    </alternativeName>
</protein>
<dbReference type="PRINTS" id="PR00063">
    <property type="entry name" value="RIBOSOMALL27"/>
</dbReference>
<reference evidence="6 7" key="1">
    <citation type="journal article" date="2016" name="Nat. Commun.">
        <title>Thousands of microbial genomes shed light on interconnected biogeochemical processes in an aquifer system.</title>
        <authorList>
            <person name="Anantharaman K."/>
            <person name="Brown C.T."/>
            <person name="Hug L.A."/>
            <person name="Sharon I."/>
            <person name="Castelle C.J."/>
            <person name="Probst A.J."/>
            <person name="Thomas B.C."/>
            <person name="Singh A."/>
            <person name="Wilkins M.J."/>
            <person name="Karaoz U."/>
            <person name="Brodie E.L."/>
            <person name="Williams K.H."/>
            <person name="Hubbard S.S."/>
            <person name="Banfield J.F."/>
        </authorList>
    </citation>
    <scope>NUCLEOTIDE SEQUENCE [LARGE SCALE GENOMIC DNA]</scope>
</reference>
<dbReference type="GO" id="GO:1990904">
    <property type="term" value="C:ribonucleoprotein complex"/>
    <property type="evidence" value="ECO:0007669"/>
    <property type="project" value="UniProtKB-KW"/>
</dbReference>
<evidence type="ECO:0000313" key="6">
    <source>
        <dbReference type="EMBL" id="OGG78256.1"/>
    </source>
</evidence>
<dbReference type="Gene3D" id="2.40.50.100">
    <property type="match status" value="1"/>
</dbReference>
<dbReference type="PANTHER" id="PTHR15893:SF0">
    <property type="entry name" value="LARGE RIBOSOMAL SUBUNIT PROTEIN BL27M"/>
    <property type="match status" value="1"/>
</dbReference>
<evidence type="ECO:0000256" key="5">
    <source>
        <dbReference type="ARBA" id="ARBA00035477"/>
    </source>
</evidence>